<dbReference type="EMBL" id="KZ819305">
    <property type="protein sequence ID" value="PWN95382.1"/>
    <property type="molecule type" value="Genomic_DNA"/>
</dbReference>
<sequence length="347" mass="38243">MSSPKRVRLDGDAADAPPFLVTHSGTHHADEALAVSLLRALPRFADMPLVRTRDAARIAAAHCVVDVGAEYDAARQRFDHHQRGFEETFDAAHKTKLSSAGLVWKHFGTQILAAKLSLDDASPLLPLLHTKLYDDFVEAIDGIDNGQAQYPGATAAYKSSTDLSARVGRLNPRWNEELPADAAARAADSDRRFEKAAALAGGEFWERLDYTVQAWLPAREIVERALAVRKEKSGEPSGRVLVFDEYASWKDHVYALEKDLSIPEAEQIIYVVYPDEAGSYRVQAVPEHADSFNSRRALPEQWRGVRDEQLSEKSGIPGCVFVHASGFIGGNKTRDGALQMARKALDL</sequence>
<dbReference type="AlphaFoldDB" id="A0A316Z3A0"/>
<name>A0A316Z3A0_9BASI</name>
<evidence type="ECO:0000256" key="1">
    <source>
        <dbReference type="ARBA" id="ARBA00010105"/>
    </source>
</evidence>
<keyword evidence="2" id="KW-0378">Hydrolase</keyword>
<keyword evidence="3" id="KW-1185">Reference proteome</keyword>
<dbReference type="Pfam" id="PF03690">
    <property type="entry name" value="MYG1_exonuc"/>
    <property type="match status" value="1"/>
</dbReference>
<dbReference type="RefSeq" id="XP_025595661.1">
    <property type="nucleotide sequence ID" value="XM_025740694.1"/>
</dbReference>
<gene>
    <name evidence="2" type="ORF">FA09DRAFT_312431</name>
</gene>
<proteinExistence type="inferred from homology"/>
<dbReference type="PANTHER" id="PTHR11215:SF1">
    <property type="entry name" value="MYG1 EXONUCLEASE"/>
    <property type="match status" value="1"/>
</dbReference>
<comment type="similarity">
    <text evidence="1">Belongs to the MYG1 family.</text>
</comment>
<dbReference type="InterPro" id="IPR003226">
    <property type="entry name" value="MYG1_exonuclease"/>
</dbReference>
<accession>A0A316Z3A0</accession>
<organism evidence="2 3">
    <name type="scientific">Tilletiopsis washingtonensis</name>
    <dbReference type="NCBI Taxonomy" id="58919"/>
    <lineage>
        <taxon>Eukaryota</taxon>
        <taxon>Fungi</taxon>
        <taxon>Dikarya</taxon>
        <taxon>Basidiomycota</taxon>
        <taxon>Ustilaginomycotina</taxon>
        <taxon>Exobasidiomycetes</taxon>
        <taxon>Entylomatales</taxon>
        <taxon>Entylomatales incertae sedis</taxon>
        <taxon>Tilletiopsis</taxon>
    </lineage>
</organism>
<dbReference type="PANTHER" id="PTHR11215">
    <property type="entry name" value="METAL DEPENDENT HYDROLASE - RELATED"/>
    <property type="match status" value="1"/>
</dbReference>
<protein>
    <submittedName>
        <fullName evidence="2">Metal-dependent protein hydrolase</fullName>
    </submittedName>
</protein>
<evidence type="ECO:0000313" key="3">
    <source>
        <dbReference type="Proteomes" id="UP000245946"/>
    </source>
</evidence>
<dbReference type="Proteomes" id="UP000245946">
    <property type="component" value="Unassembled WGS sequence"/>
</dbReference>
<dbReference type="GO" id="GO:0016787">
    <property type="term" value="F:hydrolase activity"/>
    <property type="evidence" value="ECO:0007669"/>
    <property type="project" value="UniProtKB-KW"/>
</dbReference>
<dbReference type="OrthoDB" id="10265310at2759"/>
<reference evidence="2 3" key="1">
    <citation type="journal article" date="2018" name="Mol. Biol. Evol.">
        <title>Broad Genomic Sampling Reveals a Smut Pathogenic Ancestry of the Fungal Clade Ustilaginomycotina.</title>
        <authorList>
            <person name="Kijpornyongpan T."/>
            <person name="Mondo S.J."/>
            <person name="Barry K."/>
            <person name="Sandor L."/>
            <person name="Lee J."/>
            <person name="Lipzen A."/>
            <person name="Pangilinan J."/>
            <person name="LaButti K."/>
            <person name="Hainaut M."/>
            <person name="Henrissat B."/>
            <person name="Grigoriev I.V."/>
            <person name="Spatafora J.W."/>
            <person name="Aime M.C."/>
        </authorList>
    </citation>
    <scope>NUCLEOTIDE SEQUENCE [LARGE SCALE GENOMIC DNA]</scope>
    <source>
        <strain evidence="2 3">MCA 4186</strain>
    </source>
</reference>
<dbReference type="GO" id="GO:0005634">
    <property type="term" value="C:nucleus"/>
    <property type="evidence" value="ECO:0007669"/>
    <property type="project" value="TreeGrafter"/>
</dbReference>
<evidence type="ECO:0000313" key="2">
    <source>
        <dbReference type="EMBL" id="PWN95382.1"/>
    </source>
</evidence>
<dbReference type="GeneID" id="37268240"/>
<dbReference type="STRING" id="58919.A0A316Z3A0"/>
<dbReference type="GO" id="GO:0005737">
    <property type="term" value="C:cytoplasm"/>
    <property type="evidence" value="ECO:0007669"/>
    <property type="project" value="TreeGrafter"/>
</dbReference>